<evidence type="ECO:0000313" key="2">
    <source>
        <dbReference type="Proteomes" id="UP001352263"/>
    </source>
</evidence>
<sequence>MNVPILPGDGYALTTLLIRQMLANDPFLSSDVILAIVRKQAELAGTVEGGAHAAQHG</sequence>
<protein>
    <submittedName>
        <fullName evidence="1">Uncharacterized protein</fullName>
    </submittedName>
</protein>
<accession>A0ABU6J9Q4</accession>
<gene>
    <name evidence="1" type="ORF">RY831_14550</name>
</gene>
<dbReference type="Proteomes" id="UP001352263">
    <property type="component" value="Unassembled WGS sequence"/>
</dbReference>
<dbReference type="RefSeq" id="WP_326507096.1">
    <property type="nucleotide sequence ID" value="NZ_JAWIIV010000011.1"/>
</dbReference>
<proteinExistence type="predicted"/>
<keyword evidence="2" id="KW-1185">Reference proteome</keyword>
<reference evidence="1 2" key="1">
    <citation type="submission" date="2023-10" db="EMBL/GenBank/DDBJ databases">
        <title>Noviherbaspirillum sp. CPCC 100848 genome assembly.</title>
        <authorList>
            <person name="Li X.Y."/>
            <person name="Fang X.M."/>
        </authorList>
    </citation>
    <scope>NUCLEOTIDE SEQUENCE [LARGE SCALE GENOMIC DNA]</scope>
    <source>
        <strain evidence="1 2">CPCC 100848</strain>
    </source>
</reference>
<evidence type="ECO:0000313" key="1">
    <source>
        <dbReference type="EMBL" id="MEC4720379.1"/>
    </source>
</evidence>
<comment type="caution">
    <text evidence="1">The sequence shown here is derived from an EMBL/GenBank/DDBJ whole genome shotgun (WGS) entry which is preliminary data.</text>
</comment>
<organism evidence="1 2">
    <name type="scientific">Noviherbaspirillum album</name>
    <dbReference type="NCBI Taxonomy" id="3080276"/>
    <lineage>
        <taxon>Bacteria</taxon>
        <taxon>Pseudomonadati</taxon>
        <taxon>Pseudomonadota</taxon>
        <taxon>Betaproteobacteria</taxon>
        <taxon>Burkholderiales</taxon>
        <taxon>Oxalobacteraceae</taxon>
        <taxon>Noviherbaspirillum</taxon>
    </lineage>
</organism>
<name>A0ABU6J9Q4_9BURK</name>
<dbReference type="EMBL" id="JAWIIV010000011">
    <property type="protein sequence ID" value="MEC4720379.1"/>
    <property type="molecule type" value="Genomic_DNA"/>
</dbReference>